<gene>
    <name evidence="1" type="ORF">FOC1_g10011141</name>
</gene>
<name>N4UYH7_FUSC1</name>
<reference evidence="2" key="2">
    <citation type="journal article" date="2014" name="PLoS ONE">
        <title>Genome and Transcriptome Analysis of the Fungal Pathogen Fusarium oxysporum f. sp. cubense Causing Banana Vascular Wilt Disease.</title>
        <authorList>
            <person name="Guo L."/>
            <person name="Han L."/>
            <person name="Yang L."/>
            <person name="Zeng H."/>
            <person name="Fan D."/>
            <person name="Zhu Y."/>
            <person name="Feng Y."/>
            <person name="Wang G."/>
            <person name="Peng C."/>
            <person name="Jiang X."/>
            <person name="Zhou D."/>
            <person name="Ni P."/>
            <person name="Liang C."/>
            <person name="Liu L."/>
            <person name="Wang J."/>
            <person name="Mao C."/>
            <person name="Fang X."/>
            <person name="Peng M."/>
            <person name="Huang J."/>
        </authorList>
    </citation>
    <scope>NUCLEOTIDE SEQUENCE [LARGE SCALE GENOMIC DNA]</scope>
    <source>
        <strain evidence="2">race 1</strain>
    </source>
</reference>
<dbReference type="Proteomes" id="UP000016928">
    <property type="component" value="Unassembled WGS sequence"/>
</dbReference>
<dbReference type="OMA" id="CALLMYP"/>
<evidence type="ECO:0000313" key="1">
    <source>
        <dbReference type="EMBL" id="ENH73821.1"/>
    </source>
</evidence>
<dbReference type="VEuPathDB" id="FungiDB:FOC1_g10011141"/>
<dbReference type="AlphaFoldDB" id="N4UYH7"/>
<evidence type="ECO:0000313" key="2">
    <source>
        <dbReference type="Proteomes" id="UP000016928"/>
    </source>
</evidence>
<reference evidence="2" key="1">
    <citation type="submission" date="2012-09" db="EMBL/GenBank/DDBJ databases">
        <title>Genome sequencing and comparative transcriptomics of race 1 and race 4 of banana pathogen: Fusarium oxysporum f. sp. cubense.</title>
        <authorList>
            <person name="Fang X."/>
            <person name="Huang J."/>
        </authorList>
    </citation>
    <scope>NUCLEOTIDE SEQUENCE [LARGE SCALE GENOMIC DNA]</scope>
    <source>
        <strain evidence="2">race 1</strain>
    </source>
</reference>
<protein>
    <submittedName>
        <fullName evidence="1">Uncharacterized protein</fullName>
    </submittedName>
</protein>
<dbReference type="EMBL" id="KB730051">
    <property type="protein sequence ID" value="ENH73821.1"/>
    <property type="molecule type" value="Genomic_DNA"/>
</dbReference>
<accession>N4UYH7</accession>
<sequence>MLIPLIRLPISARSEETNSSFVCATLTHPSIHWNPPLSCRDEKAFRAAIDSRND</sequence>
<organism evidence="1 2">
    <name type="scientific">Fusarium oxysporum f. sp. cubense (strain race 1)</name>
    <name type="common">Panama disease fungus</name>
    <dbReference type="NCBI Taxonomy" id="1229664"/>
    <lineage>
        <taxon>Eukaryota</taxon>
        <taxon>Fungi</taxon>
        <taxon>Dikarya</taxon>
        <taxon>Ascomycota</taxon>
        <taxon>Pezizomycotina</taxon>
        <taxon>Sordariomycetes</taxon>
        <taxon>Hypocreomycetidae</taxon>
        <taxon>Hypocreales</taxon>
        <taxon>Nectriaceae</taxon>
        <taxon>Fusarium</taxon>
        <taxon>Fusarium oxysporum species complex</taxon>
    </lineage>
</organism>
<proteinExistence type="predicted"/>
<dbReference type="HOGENOM" id="CLU_3050332_0_0_1"/>